<dbReference type="EMBL" id="QKRB01000043">
    <property type="protein sequence ID" value="PZD95802.1"/>
    <property type="molecule type" value="Genomic_DNA"/>
</dbReference>
<dbReference type="Pfam" id="PF07833">
    <property type="entry name" value="Cu_amine_oxidN1"/>
    <property type="match status" value="1"/>
</dbReference>
<dbReference type="SUPFAM" id="SSF55383">
    <property type="entry name" value="Copper amine oxidase, domain N"/>
    <property type="match status" value="1"/>
</dbReference>
<dbReference type="Proteomes" id="UP000249522">
    <property type="component" value="Unassembled WGS sequence"/>
</dbReference>
<proteinExistence type="predicted"/>
<keyword evidence="3" id="KW-1185">Reference proteome</keyword>
<dbReference type="OrthoDB" id="9811934at2"/>
<dbReference type="PANTHER" id="PTHR42754:SF1">
    <property type="entry name" value="LIPOPROTEIN"/>
    <property type="match status" value="1"/>
</dbReference>
<comment type="caution">
    <text evidence="2">The sequence shown here is derived from an EMBL/GenBank/DDBJ whole genome shotgun (WGS) entry which is preliminary data.</text>
</comment>
<evidence type="ECO:0000313" key="2">
    <source>
        <dbReference type="EMBL" id="PZD95802.1"/>
    </source>
</evidence>
<dbReference type="InterPro" id="IPR012854">
    <property type="entry name" value="Cu_amine_oxidase-like_N"/>
</dbReference>
<dbReference type="Gene3D" id="3.30.457.10">
    <property type="entry name" value="Copper amine oxidase-like, N-terminal domain"/>
    <property type="match status" value="1"/>
</dbReference>
<dbReference type="InterPro" id="IPR036582">
    <property type="entry name" value="Mao_N_sf"/>
</dbReference>
<protein>
    <recommendedName>
        <fullName evidence="1">Copper amine oxidase-like N-terminal domain-containing protein</fullName>
    </recommendedName>
</protein>
<organism evidence="2 3">
    <name type="scientific">Paenibacillus sambharensis</name>
    <dbReference type="NCBI Taxonomy" id="1803190"/>
    <lineage>
        <taxon>Bacteria</taxon>
        <taxon>Bacillati</taxon>
        <taxon>Bacillota</taxon>
        <taxon>Bacilli</taxon>
        <taxon>Bacillales</taxon>
        <taxon>Paenibacillaceae</taxon>
        <taxon>Paenibacillus</taxon>
    </lineage>
</organism>
<dbReference type="AlphaFoldDB" id="A0A2W1LLG6"/>
<accession>A0A2W1LLG6</accession>
<sequence>MENRGWLFGIIVTVLALLLGYSAPPAFGAAGAKNGWSAVDNPDFASTGHAVTYTSDGGWLMTGSKDRMIHVKKVSGKGQVEWEQQFYNGLAGFSVIETQDGGYLAAGQTRFISDEEGVQAYMVKMDQEGMMEWEQIHGGKGFDKINSVVEVPEGYLLDGTLMNEDKRILLVTDKEGAVLRQLDMSAYFKKGQGYSPAVIKTSDGGFVITGGNDTLYPDNTVVAGTRIIKLSKNYTKQWTKDVKGTVLDGEAAGNGDVLLSMHGGQGSLLVYRLDAQKGSINWEKKFYSPKKAYIEVRGYDIVATLDGGALIAGDLGGLSSQIAYVLKLNAAGAKEWEQTFFSNNSWFTGAAAAEGKGEYLLTGHTYPLGTDKPKSVMVQLTTGELPPVQVWLDEQQLKLSQDPVVISNTTMLPVRDIFAAIGASVTYQSSTKTIRAVKGERTVTMTLGSMQATIQIGQQTVRVALAVPAQAIRGVTVVPLRFVGEAFGNEIRWDGKARIATIVTGA</sequence>
<dbReference type="PANTHER" id="PTHR42754">
    <property type="entry name" value="ENDOGLUCANASE"/>
    <property type="match status" value="1"/>
</dbReference>
<evidence type="ECO:0000313" key="3">
    <source>
        <dbReference type="Proteomes" id="UP000249522"/>
    </source>
</evidence>
<reference evidence="2 3" key="1">
    <citation type="submission" date="2018-06" db="EMBL/GenBank/DDBJ databases">
        <title>Paenibacillus imtechensis sp. nov.</title>
        <authorList>
            <person name="Pinnaka A.K."/>
            <person name="Singh H."/>
            <person name="Kaur M."/>
        </authorList>
    </citation>
    <scope>NUCLEOTIDE SEQUENCE [LARGE SCALE GENOMIC DNA]</scope>
    <source>
        <strain evidence="2 3">SMB1</strain>
    </source>
</reference>
<name>A0A2W1LLG6_9BACL</name>
<dbReference type="SUPFAM" id="SSF63829">
    <property type="entry name" value="Calcium-dependent phosphotriesterase"/>
    <property type="match status" value="1"/>
</dbReference>
<gene>
    <name evidence="2" type="ORF">DNH61_10120</name>
</gene>
<dbReference type="RefSeq" id="WP_111146548.1">
    <property type="nucleotide sequence ID" value="NZ_QKRB01000043.1"/>
</dbReference>
<feature type="domain" description="Copper amine oxidase-like N-terminal" evidence="1">
    <location>
        <begin position="392"/>
        <end position="501"/>
    </location>
</feature>
<evidence type="ECO:0000259" key="1">
    <source>
        <dbReference type="Pfam" id="PF07833"/>
    </source>
</evidence>